<name>A0A7S4S0B8_9DINO</name>
<evidence type="ECO:0008006" key="3">
    <source>
        <dbReference type="Google" id="ProtNLM"/>
    </source>
</evidence>
<protein>
    <recommendedName>
        <fullName evidence="3">Apple domain-containing protein</fullName>
    </recommendedName>
</protein>
<organism evidence="2">
    <name type="scientific">Alexandrium monilatum</name>
    <dbReference type="NCBI Taxonomy" id="311494"/>
    <lineage>
        <taxon>Eukaryota</taxon>
        <taxon>Sar</taxon>
        <taxon>Alveolata</taxon>
        <taxon>Dinophyceae</taxon>
        <taxon>Gonyaulacales</taxon>
        <taxon>Pyrocystaceae</taxon>
        <taxon>Alexandrium</taxon>
    </lineage>
</organism>
<sequence>MVAARKTLAVVLCALPALASTGISEEPLCDTDGNDATCATPPGHSVLQRTSQLHGHSASVTEGENTTMPEAAVTRSICVDGVRWRWEQGDGIGGSDHLIGTSVLQKGCQELCTRKSRDDPAINGCTFSHSRMQCYAEKGMKSRKESSGDWITSFVPPACGRFEVARVIKARGHKRRFLGFDPLFYPCGMYNKHSITLHHGAVITRGIVKVSRVGRKGGSTAISCDEDPKICSSAKEGDYFFFDGCP</sequence>
<dbReference type="EMBL" id="HBNR01061295">
    <property type="protein sequence ID" value="CAE4630615.1"/>
    <property type="molecule type" value="Transcribed_RNA"/>
</dbReference>
<feature type="chain" id="PRO_5031153796" description="Apple domain-containing protein" evidence="1">
    <location>
        <begin position="25"/>
        <end position="246"/>
    </location>
</feature>
<gene>
    <name evidence="2" type="ORF">AMON00008_LOCUS43172</name>
</gene>
<accession>A0A7S4S0B8</accession>
<proteinExistence type="predicted"/>
<reference evidence="2" key="1">
    <citation type="submission" date="2021-01" db="EMBL/GenBank/DDBJ databases">
        <authorList>
            <person name="Corre E."/>
            <person name="Pelletier E."/>
            <person name="Niang G."/>
            <person name="Scheremetjew M."/>
            <person name="Finn R."/>
            <person name="Kale V."/>
            <person name="Holt S."/>
            <person name="Cochrane G."/>
            <person name="Meng A."/>
            <person name="Brown T."/>
            <person name="Cohen L."/>
        </authorList>
    </citation>
    <scope>NUCLEOTIDE SEQUENCE</scope>
    <source>
        <strain evidence="2">CCMP3105</strain>
    </source>
</reference>
<keyword evidence="1" id="KW-0732">Signal</keyword>
<evidence type="ECO:0000313" key="2">
    <source>
        <dbReference type="EMBL" id="CAE4630615.1"/>
    </source>
</evidence>
<evidence type="ECO:0000256" key="1">
    <source>
        <dbReference type="SAM" id="SignalP"/>
    </source>
</evidence>
<feature type="signal peptide" evidence="1">
    <location>
        <begin position="1"/>
        <end position="24"/>
    </location>
</feature>
<dbReference type="AlphaFoldDB" id="A0A7S4S0B8"/>